<evidence type="ECO:0000313" key="1">
    <source>
        <dbReference type="EMBL" id="AHG89140.1"/>
    </source>
</evidence>
<protein>
    <recommendedName>
        <fullName evidence="3">Double zinc ribbon</fullName>
    </recommendedName>
</protein>
<dbReference type="AlphaFoldDB" id="W0RFL9"/>
<dbReference type="KEGG" id="gba:J421_1603"/>
<sequence>MFRQTDLGTECDACGVRIDLVSGGVCERCQRILCARHLHGSWLRRLRHELGGAAICVRCRDKGAS</sequence>
<name>W0RFL9_9BACT</name>
<proteinExistence type="predicted"/>
<dbReference type="STRING" id="861299.J421_1603"/>
<dbReference type="Proteomes" id="UP000019151">
    <property type="component" value="Chromosome"/>
</dbReference>
<accession>W0RFL9</accession>
<dbReference type="InterPro" id="IPR035896">
    <property type="entry name" value="AN1-like_Znf"/>
</dbReference>
<organism evidence="1 2">
    <name type="scientific">Gemmatirosa kalamazoonensis</name>
    <dbReference type="NCBI Taxonomy" id="861299"/>
    <lineage>
        <taxon>Bacteria</taxon>
        <taxon>Pseudomonadati</taxon>
        <taxon>Gemmatimonadota</taxon>
        <taxon>Gemmatimonadia</taxon>
        <taxon>Gemmatimonadales</taxon>
        <taxon>Gemmatimonadaceae</taxon>
        <taxon>Gemmatirosa</taxon>
    </lineage>
</organism>
<evidence type="ECO:0000313" key="2">
    <source>
        <dbReference type="Proteomes" id="UP000019151"/>
    </source>
</evidence>
<dbReference type="EMBL" id="CP007128">
    <property type="protein sequence ID" value="AHG89140.1"/>
    <property type="molecule type" value="Genomic_DNA"/>
</dbReference>
<reference evidence="1 2" key="1">
    <citation type="journal article" date="2014" name="Genome Announc.">
        <title>Genome Sequence and Methylome of Soil Bacterium Gemmatirosa kalamazoonensis KBS708T, a Member of the Rarely Cultivated Gemmatimonadetes Phylum.</title>
        <authorList>
            <person name="Debruyn J.M."/>
            <person name="Radosevich M."/>
            <person name="Wommack K.E."/>
            <person name="Polson S.W."/>
            <person name="Hauser L.J."/>
            <person name="Fawaz M.N."/>
            <person name="Korlach J."/>
            <person name="Tsai Y.C."/>
        </authorList>
    </citation>
    <scope>NUCLEOTIDE SEQUENCE [LARGE SCALE GENOMIC DNA]</scope>
    <source>
        <strain evidence="1 2">KBS708</strain>
    </source>
</reference>
<dbReference type="HOGENOM" id="CLU_2843590_0_0_0"/>
<dbReference type="InParanoid" id="W0RFL9"/>
<gene>
    <name evidence="1" type="ORF">J421_1603</name>
</gene>
<dbReference type="SUPFAM" id="SSF118310">
    <property type="entry name" value="AN1-like Zinc finger"/>
    <property type="match status" value="1"/>
</dbReference>
<evidence type="ECO:0008006" key="3">
    <source>
        <dbReference type="Google" id="ProtNLM"/>
    </source>
</evidence>
<keyword evidence="2" id="KW-1185">Reference proteome</keyword>